<dbReference type="EMBL" id="JADBEO010000020">
    <property type="protein sequence ID" value="MDR4307100.1"/>
    <property type="molecule type" value="Genomic_DNA"/>
</dbReference>
<dbReference type="InterPro" id="IPR007407">
    <property type="entry name" value="DUF459"/>
</dbReference>
<feature type="region of interest" description="Disordered" evidence="1">
    <location>
        <begin position="41"/>
        <end position="144"/>
    </location>
</feature>
<feature type="region of interest" description="Disordered" evidence="1">
    <location>
        <begin position="427"/>
        <end position="496"/>
    </location>
</feature>
<feature type="region of interest" description="Disordered" evidence="1">
    <location>
        <begin position="365"/>
        <end position="385"/>
    </location>
</feature>
<accession>A0ABU1DGR6</accession>
<dbReference type="Pfam" id="PF04311">
    <property type="entry name" value="DUF459"/>
    <property type="match status" value="1"/>
</dbReference>
<dbReference type="InterPro" id="IPR036514">
    <property type="entry name" value="SGNH_hydro_sf"/>
</dbReference>
<proteinExistence type="predicted"/>
<dbReference type="SUPFAM" id="SSF52266">
    <property type="entry name" value="SGNH hydrolase"/>
    <property type="match status" value="1"/>
</dbReference>
<organism evidence="3 4">
    <name type="scientific">Chelatococcus sambhunathii</name>
    <dbReference type="NCBI Taxonomy" id="363953"/>
    <lineage>
        <taxon>Bacteria</taxon>
        <taxon>Pseudomonadati</taxon>
        <taxon>Pseudomonadota</taxon>
        <taxon>Alphaproteobacteria</taxon>
        <taxon>Hyphomicrobiales</taxon>
        <taxon>Chelatococcaceae</taxon>
        <taxon>Chelatococcus</taxon>
    </lineage>
</organism>
<feature type="compositionally biased region" description="Low complexity" evidence="1">
    <location>
        <begin position="466"/>
        <end position="475"/>
    </location>
</feature>
<feature type="compositionally biased region" description="Basic and acidic residues" evidence="1">
    <location>
        <begin position="432"/>
        <end position="442"/>
    </location>
</feature>
<keyword evidence="4" id="KW-1185">Reference proteome</keyword>
<evidence type="ECO:0000313" key="4">
    <source>
        <dbReference type="Proteomes" id="UP001181622"/>
    </source>
</evidence>
<keyword evidence="2" id="KW-0732">Signal</keyword>
<feature type="chain" id="PRO_5045803159" evidence="2">
    <location>
        <begin position="28"/>
        <end position="496"/>
    </location>
</feature>
<feature type="compositionally biased region" description="Basic and acidic residues" evidence="1">
    <location>
        <begin position="84"/>
        <end position="102"/>
    </location>
</feature>
<protein>
    <submittedName>
        <fullName evidence="3">DUF459 domain-containing protein</fullName>
    </submittedName>
</protein>
<evidence type="ECO:0000256" key="1">
    <source>
        <dbReference type="SAM" id="MobiDB-lite"/>
    </source>
</evidence>
<dbReference type="RefSeq" id="WP_309391612.1">
    <property type="nucleotide sequence ID" value="NZ_JADBEO010000020.1"/>
</dbReference>
<evidence type="ECO:0000256" key="2">
    <source>
        <dbReference type="SAM" id="SignalP"/>
    </source>
</evidence>
<feature type="compositionally biased region" description="Polar residues" evidence="1">
    <location>
        <begin position="476"/>
        <end position="496"/>
    </location>
</feature>
<name>A0ABU1DGR6_9HYPH</name>
<dbReference type="Gene3D" id="3.40.50.1110">
    <property type="entry name" value="SGNH hydrolase"/>
    <property type="match status" value="1"/>
</dbReference>
<feature type="signal peptide" evidence="2">
    <location>
        <begin position="1"/>
        <end position="27"/>
    </location>
</feature>
<gene>
    <name evidence="3" type="ORF">IHQ68_10760</name>
</gene>
<evidence type="ECO:0000313" key="3">
    <source>
        <dbReference type="EMBL" id="MDR4307100.1"/>
    </source>
</evidence>
<feature type="compositionally biased region" description="Low complexity" evidence="1">
    <location>
        <begin position="366"/>
        <end position="379"/>
    </location>
</feature>
<feature type="compositionally biased region" description="Basic and acidic residues" evidence="1">
    <location>
        <begin position="41"/>
        <end position="71"/>
    </location>
</feature>
<sequence length="496" mass="53003">MKRLVLCALLALAAAAVFTPVGPGAQAQGWFDWGRSERRGYDDDAYDRRSRDRARQQARRARVEDDDRREPNFLQRLFGGGRVQNDDQGWRDREDAGAVEIRRKPRRVRRAPPPAAPAPALAATPPGTNAASAPGESTAPPPAPVAPTTFVAVIGDSIADNLAGGLEEGFTDAPELQVRRITKPNSGLVRSDYFDFGPAIQKALEAGPVTYAVFDVGVNDRQPFMDSRKDAPLSDEWKRRYAERIDAALAPFKERKIPIFWVGLAASEGRKATADHIAINALAKERVEAAGGTYVDVWEGFVDEDGAYADVGLQLDGQTGRLRLPDGVHFTRAGARKLAHYVEQEIRKIFQPKPATPEAVVAAVNPDPGAAAPQPGPAAEKPKPISSPVMVLTAPRRGADGALATAPMTIPARDASEQATRVLVKGEAPDADPGRMDDHRWPGAEQPKPAALMLDKAAPAEPVPASPSGAAPAPSTTDPRPTAQNAPPLQSAPTPR</sequence>
<dbReference type="Proteomes" id="UP001181622">
    <property type="component" value="Unassembled WGS sequence"/>
</dbReference>
<comment type="caution">
    <text evidence="3">The sequence shown here is derived from an EMBL/GenBank/DDBJ whole genome shotgun (WGS) entry which is preliminary data.</text>
</comment>
<reference evidence="3" key="1">
    <citation type="submission" date="2020-10" db="EMBL/GenBank/DDBJ databases">
        <authorList>
            <person name="Abbas A."/>
            <person name="Razzaq R."/>
            <person name="Waqas M."/>
            <person name="Abbas N."/>
            <person name="Nielsen T.K."/>
            <person name="Hansen L.H."/>
            <person name="Hussain S."/>
            <person name="Shahid M."/>
        </authorList>
    </citation>
    <scope>NUCLEOTIDE SEQUENCE</scope>
    <source>
        <strain evidence="3">S14</strain>
    </source>
</reference>